<protein>
    <submittedName>
        <fullName evidence="1">Uncharacterized protein</fullName>
    </submittedName>
</protein>
<dbReference type="OrthoDB" id="945889at2"/>
<reference evidence="1 2" key="2">
    <citation type="submission" date="2019-01" db="EMBL/GenBank/DDBJ databases">
        <title>Hymenobacter humicola sp. nov., isolated from soils in Antarctica.</title>
        <authorList>
            <person name="Sedlacek I."/>
            <person name="Holochova P."/>
            <person name="Kralova S."/>
            <person name="Pantucek R."/>
            <person name="Stankova E."/>
            <person name="Vrbovska V."/>
            <person name="Kristofova L."/>
            <person name="Svec P."/>
            <person name="Busse H.-J."/>
        </authorList>
    </citation>
    <scope>NUCLEOTIDE SEQUENCE [LARGE SCALE GENOMIC DNA]</scope>
    <source>
        <strain evidence="1 2">CCM 8852</strain>
    </source>
</reference>
<comment type="caution">
    <text evidence="1">The sequence shown here is derived from an EMBL/GenBank/DDBJ whole genome shotgun (WGS) entry which is preliminary data.</text>
</comment>
<reference evidence="1 2" key="1">
    <citation type="submission" date="2018-09" db="EMBL/GenBank/DDBJ databases">
        <authorList>
            <person name="Zeman M."/>
            <person name="Pardy F."/>
        </authorList>
    </citation>
    <scope>NUCLEOTIDE SEQUENCE [LARGE SCALE GENOMIC DNA]</scope>
    <source>
        <strain evidence="1 2">CCM 8852</strain>
    </source>
</reference>
<dbReference type="EMBL" id="QYCN01000007">
    <property type="protein sequence ID" value="RIY11779.1"/>
    <property type="molecule type" value="Genomic_DNA"/>
</dbReference>
<dbReference type="RefSeq" id="WP_119654949.1">
    <property type="nucleotide sequence ID" value="NZ_JBHUOI010000019.1"/>
</dbReference>
<evidence type="ECO:0000313" key="2">
    <source>
        <dbReference type="Proteomes" id="UP000284250"/>
    </source>
</evidence>
<gene>
    <name evidence="1" type="ORF">D0T11_06365</name>
</gene>
<dbReference type="Proteomes" id="UP000284250">
    <property type="component" value="Unassembled WGS sequence"/>
</dbReference>
<dbReference type="AlphaFoldDB" id="A0A418R308"/>
<keyword evidence="2" id="KW-1185">Reference proteome</keyword>
<proteinExistence type="predicted"/>
<evidence type="ECO:0000313" key="1">
    <source>
        <dbReference type="EMBL" id="RIY11779.1"/>
    </source>
</evidence>
<organism evidence="1 2">
    <name type="scientific">Hymenobacter rubripertinctus</name>
    <dbReference type="NCBI Taxonomy" id="2029981"/>
    <lineage>
        <taxon>Bacteria</taxon>
        <taxon>Pseudomonadati</taxon>
        <taxon>Bacteroidota</taxon>
        <taxon>Cytophagia</taxon>
        <taxon>Cytophagales</taxon>
        <taxon>Hymenobacteraceae</taxon>
        <taxon>Hymenobacter</taxon>
    </lineage>
</organism>
<accession>A0A418R308</accession>
<name>A0A418R308_9BACT</name>
<sequence length="192" mass="21769">MKKINTIVRDNYERYTALIAEPKRTAGPGLDLSQKKGTNKVLHACQIPVIHSDDPIDLWLIAEIRIDRLHDFKFKLRAPSFMGEPLLNYDSAGPTHRNEGVTSLPEQIVTTPHFNCYDQQGRRIAYKTAPLTNPEVVRELEDIDRCVIHFYEETRLTHDPAGYPAISLTAPGTLPFAHHTNADPHAHVVRFV</sequence>